<protein>
    <submittedName>
        <fullName evidence="1">Uncharacterized protein</fullName>
    </submittedName>
</protein>
<proteinExistence type="predicted"/>
<dbReference type="EMBL" id="JABSTQ010011359">
    <property type="protein sequence ID" value="KAG0412316.1"/>
    <property type="molecule type" value="Genomic_DNA"/>
</dbReference>
<comment type="caution">
    <text evidence="1">The sequence shown here is derived from an EMBL/GenBank/DDBJ whole genome shotgun (WGS) entry which is preliminary data.</text>
</comment>
<evidence type="ECO:0000313" key="2">
    <source>
        <dbReference type="Proteomes" id="UP000805193"/>
    </source>
</evidence>
<sequence length="224" mass="24707">MGKKCFVPRCKSGYDSCKEKVSLFSVPKTEDRLEVWRRAIGRKDRVLQATDCVCEKHFEAKFVSKYWEAVYKGHVLMTSPRKPCLASDAVPTKFPGCSNHSVSSNLSKNVKIRIRPADRRRPPATKRCRVTKGYSKNSRAVVKGKSFSGPSPTYSVSNKNATASCAESHTKLLEEVPGRAESVPNCPKVEVNSLRMVEFCELDLTSAATTLPDAVGKIGVTACM</sequence>
<name>A0AC60NYT9_IXOPE</name>
<gene>
    <name evidence="1" type="ORF">HPB47_010543</name>
</gene>
<reference evidence="1 2" key="1">
    <citation type="journal article" date="2020" name="Cell">
        <title>Large-Scale Comparative Analyses of Tick Genomes Elucidate Their Genetic Diversity and Vector Capacities.</title>
        <authorList>
            <consortium name="Tick Genome and Microbiome Consortium (TIGMIC)"/>
            <person name="Jia N."/>
            <person name="Wang J."/>
            <person name="Shi W."/>
            <person name="Du L."/>
            <person name="Sun Y."/>
            <person name="Zhan W."/>
            <person name="Jiang J.F."/>
            <person name="Wang Q."/>
            <person name="Zhang B."/>
            <person name="Ji P."/>
            <person name="Bell-Sakyi L."/>
            <person name="Cui X.M."/>
            <person name="Yuan T.T."/>
            <person name="Jiang B.G."/>
            <person name="Yang W.F."/>
            <person name="Lam T.T."/>
            <person name="Chang Q.C."/>
            <person name="Ding S.J."/>
            <person name="Wang X.J."/>
            <person name="Zhu J.G."/>
            <person name="Ruan X.D."/>
            <person name="Zhao L."/>
            <person name="Wei J.T."/>
            <person name="Ye R.Z."/>
            <person name="Que T.C."/>
            <person name="Du C.H."/>
            <person name="Zhou Y.H."/>
            <person name="Cheng J.X."/>
            <person name="Dai P.F."/>
            <person name="Guo W.B."/>
            <person name="Han X.H."/>
            <person name="Huang E.J."/>
            <person name="Li L.F."/>
            <person name="Wei W."/>
            <person name="Gao Y.C."/>
            <person name="Liu J.Z."/>
            <person name="Shao H.Z."/>
            <person name="Wang X."/>
            <person name="Wang C.C."/>
            <person name="Yang T.C."/>
            <person name="Huo Q.B."/>
            <person name="Li W."/>
            <person name="Chen H.Y."/>
            <person name="Chen S.E."/>
            <person name="Zhou L.G."/>
            <person name="Ni X.B."/>
            <person name="Tian J.H."/>
            <person name="Sheng Y."/>
            <person name="Liu T."/>
            <person name="Pan Y.S."/>
            <person name="Xia L.Y."/>
            <person name="Li J."/>
            <person name="Zhao F."/>
            <person name="Cao W.C."/>
        </authorList>
    </citation>
    <scope>NUCLEOTIDE SEQUENCE [LARGE SCALE GENOMIC DNA]</scope>
    <source>
        <strain evidence="1">Iper-2018</strain>
    </source>
</reference>
<evidence type="ECO:0000313" key="1">
    <source>
        <dbReference type="EMBL" id="KAG0412316.1"/>
    </source>
</evidence>
<dbReference type="Proteomes" id="UP000805193">
    <property type="component" value="Unassembled WGS sequence"/>
</dbReference>
<accession>A0AC60NYT9</accession>
<keyword evidence="2" id="KW-1185">Reference proteome</keyword>
<organism evidence="1 2">
    <name type="scientific">Ixodes persulcatus</name>
    <name type="common">Taiga tick</name>
    <dbReference type="NCBI Taxonomy" id="34615"/>
    <lineage>
        <taxon>Eukaryota</taxon>
        <taxon>Metazoa</taxon>
        <taxon>Ecdysozoa</taxon>
        <taxon>Arthropoda</taxon>
        <taxon>Chelicerata</taxon>
        <taxon>Arachnida</taxon>
        <taxon>Acari</taxon>
        <taxon>Parasitiformes</taxon>
        <taxon>Ixodida</taxon>
        <taxon>Ixodoidea</taxon>
        <taxon>Ixodidae</taxon>
        <taxon>Ixodinae</taxon>
        <taxon>Ixodes</taxon>
    </lineage>
</organism>